<evidence type="ECO:0000313" key="3">
    <source>
        <dbReference type="EMBL" id="GIJ71730.1"/>
    </source>
</evidence>
<name>A0A8J4A084_9ACTN</name>
<dbReference type="EMBL" id="BOPH01000089">
    <property type="protein sequence ID" value="GIJ71730.1"/>
    <property type="molecule type" value="Genomic_DNA"/>
</dbReference>
<keyword evidence="4" id="KW-1185">Reference proteome</keyword>
<keyword evidence="2" id="KW-0732">Signal</keyword>
<evidence type="ECO:0008006" key="5">
    <source>
        <dbReference type="Google" id="ProtNLM"/>
    </source>
</evidence>
<evidence type="ECO:0000256" key="1">
    <source>
        <dbReference type="SAM" id="MobiDB-lite"/>
    </source>
</evidence>
<proteinExistence type="predicted"/>
<evidence type="ECO:0000313" key="4">
    <source>
        <dbReference type="Proteomes" id="UP000635606"/>
    </source>
</evidence>
<dbReference type="AlphaFoldDB" id="A0A8J4A084"/>
<organism evidence="3 4">
    <name type="scientific">Virgisporangium ochraceum</name>
    <dbReference type="NCBI Taxonomy" id="65505"/>
    <lineage>
        <taxon>Bacteria</taxon>
        <taxon>Bacillati</taxon>
        <taxon>Actinomycetota</taxon>
        <taxon>Actinomycetes</taxon>
        <taxon>Micromonosporales</taxon>
        <taxon>Micromonosporaceae</taxon>
        <taxon>Virgisporangium</taxon>
    </lineage>
</organism>
<comment type="caution">
    <text evidence="3">The sequence shown here is derived from an EMBL/GenBank/DDBJ whole genome shotgun (WGS) entry which is preliminary data.</text>
</comment>
<feature type="chain" id="PRO_5039686136" description="Secreted protein" evidence="2">
    <location>
        <begin position="20"/>
        <end position="294"/>
    </location>
</feature>
<dbReference type="Proteomes" id="UP000635606">
    <property type="component" value="Unassembled WGS sequence"/>
</dbReference>
<feature type="signal peptide" evidence="2">
    <location>
        <begin position="1"/>
        <end position="19"/>
    </location>
</feature>
<accession>A0A8J4A084</accession>
<reference evidence="3" key="1">
    <citation type="submission" date="2021-01" db="EMBL/GenBank/DDBJ databases">
        <title>Whole genome shotgun sequence of Virgisporangium ochraceum NBRC 16418.</title>
        <authorList>
            <person name="Komaki H."/>
            <person name="Tamura T."/>
        </authorList>
    </citation>
    <scope>NUCLEOTIDE SEQUENCE</scope>
    <source>
        <strain evidence="3">NBRC 16418</strain>
    </source>
</reference>
<gene>
    <name evidence="3" type="ORF">Voc01_066470</name>
</gene>
<feature type="region of interest" description="Disordered" evidence="1">
    <location>
        <begin position="20"/>
        <end position="42"/>
    </location>
</feature>
<sequence length="294" mass="31997">MWRAVVAVLLMLPLAGSVARPAHPSAERPRGTAATAPGDAAIDRPTLDLAEQLLIRECMARHGFPLWLGEPPPEDEQRMFPYVLDDVDWARRHGFGSDIAAAAQDRRRDDPNQRYFDGLPPARRAAALVALNGARPEGLEARLPSGGVVRRSADGCRSEAERRLYGDLQAWYRARRVVANLSVVRSGMVLADPAYAAALPAWARCMRGHGYAVDSPAHLRRTVVDRARDAEVAAAVAEATCAAAGLAATARDLDARYDAELAQRYRSDIETKRRLELAADPRARAIVAAAEPTR</sequence>
<evidence type="ECO:0000256" key="2">
    <source>
        <dbReference type="SAM" id="SignalP"/>
    </source>
</evidence>
<protein>
    <recommendedName>
        <fullName evidence="5">Secreted protein</fullName>
    </recommendedName>
</protein>